<dbReference type="PANTHER" id="PTHR11061:SF49">
    <property type="entry name" value="23S RRNA (URACIL(1939)-C(5))-METHYLTRANSFERASE RLMD"/>
    <property type="match status" value="1"/>
</dbReference>
<dbReference type="EMBL" id="LLXZ01000211">
    <property type="protein sequence ID" value="KRQ95232.1"/>
    <property type="molecule type" value="Genomic_DNA"/>
</dbReference>
<keyword evidence="3 6" id="KW-0808">Transferase</keyword>
<dbReference type="Pfam" id="PF05958">
    <property type="entry name" value="tRNA_U5-meth_tr"/>
    <property type="match status" value="1"/>
</dbReference>
<dbReference type="PROSITE" id="PS01230">
    <property type="entry name" value="TRMA_1"/>
    <property type="match status" value="1"/>
</dbReference>
<evidence type="ECO:0000256" key="4">
    <source>
        <dbReference type="ARBA" id="ARBA00022691"/>
    </source>
</evidence>
<evidence type="ECO:0000256" key="3">
    <source>
        <dbReference type="ARBA" id="ARBA00022679"/>
    </source>
</evidence>
<evidence type="ECO:0000256" key="5">
    <source>
        <dbReference type="ARBA" id="ARBA00023014"/>
    </source>
</evidence>
<keyword evidence="1" id="KW-0408">Iron</keyword>
<dbReference type="AlphaFoldDB" id="A0A0R3KHL2"/>
<feature type="binding site" evidence="6">
    <location>
        <position position="259"/>
    </location>
    <ligand>
        <name>S-adenosyl-L-methionine</name>
        <dbReference type="ChEBI" id="CHEBI:59789"/>
    </ligand>
</feature>
<organism evidence="8 9">
    <name type="scientific">Bradyrhizobium jicamae</name>
    <dbReference type="NCBI Taxonomy" id="280332"/>
    <lineage>
        <taxon>Bacteria</taxon>
        <taxon>Pseudomonadati</taxon>
        <taxon>Pseudomonadota</taxon>
        <taxon>Alphaproteobacteria</taxon>
        <taxon>Hyphomicrobiales</taxon>
        <taxon>Nitrobacteraceae</taxon>
        <taxon>Bradyrhizobium</taxon>
    </lineage>
</organism>
<feature type="binding site" evidence="6">
    <location>
        <position position="279"/>
    </location>
    <ligand>
        <name>S-adenosyl-L-methionine</name>
        <dbReference type="ChEBI" id="CHEBI:59789"/>
    </ligand>
</feature>
<dbReference type="CDD" id="cd02440">
    <property type="entry name" value="AdoMet_MTases"/>
    <property type="match status" value="1"/>
</dbReference>
<feature type="binding site" evidence="6">
    <location>
        <position position="232"/>
    </location>
    <ligand>
        <name>S-adenosyl-L-methionine</name>
        <dbReference type="ChEBI" id="CHEBI:59789"/>
    </ligand>
</feature>
<comment type="caution">
    <text evidence="8">The sequence shown here is derived from an EMBL/GenBank/DDBJ whole genome shotgun (WGS) entry which is preliminary data.</text>
</comment>
<dbReference type="GO" id="GO:0070041">
    <property type="term" value="F:rRNA (uridine-C5-)-methyltransferase activity"/>
    <property type="evidence" value="ECO:0007669"/>
    <property type="project" value="TreeGrafter"/>
</dbReference>
<dbReference type="GO" id="GO:0070475">
    <property type="term" value="P:rRNA base methylation"/>
    <property type="evidence" value="ECO:0007669"/>
    <property type="project" value="TreeGrafter"/>
</dbReference>
<proteinExistence type="inferred from homology"/>
<feature type="active site" description="Nucleophile" evidence="6">
    <location>
        <position position="353"/>
    </location>
</feature>
<keyword evidence="2 6" id="KW-0489">Methyltransferase</keyword>
<comment type="similarity">
    <text evidence="6">Belongs to the class I-like SAM-binding methyltransferase superfamily. RNA M5U methyltransferase family.</text>
</comment>
<keyword evidence="1" id="KW-0004">4Fe-4S</keyword>
<feature type="active site" evidence="7">
    <location>
        <position position="353"/>
    </location>
</feature>
<dbReference type="InterPro" id="IPR029063">
    <property type="entry name" value="SAM-dependent_MTases_sf"/>
</dbReference>
<dbReference type="Gene3D" id="2.40.50.1070">
    <property type="match status" value="1"/>
</dbReference>
<keyword evidence="1" id="KW-0479">Metal-binding</keyword>
<gene>
    <name evidence="8" type="ORF">CQ12_30165</name>
</gene>
<name>A0A0R3KHL2_9BRAD</name>
<dbReference type="Proteomes" id="UP000050863">
    <property type="component" value="Unassembled WGS sequence"/>
</dbReference>
<evidence type="ECO:0000256" key="2">
    <source>
        <dbReference type="ARBA" id="ARBA00022603"/>
    </source>
</evidence>
<evidence type="ECO:0000313" key="8">
    <source>
        <dbReference type="EMBL" id="KRQ95232.1"/>
    </source>
</evidence>
<dbReference type="SUPFAM" id="SSF53335">
    <property type="entry name" value="S-adenosyl-L-methionine-dependent methyltransferases"/>
    <property type="match status" value="1"/>
</dbReference>
<keyword evidence="9" id="KW-1185">Reference proteome</keyword>
<keyword evidence="5" id="KW-0411">Iron-sulfur</keyword>
<dbReference type="OrthoDB" id="9804590at2"/>
<evidence type="ECO:0000256" key="1">
    <source>
        <dbReference type="ARBA" id="ARBA00022485"/>
    </source>
</evidence>
<evidence type="ECO:0000256" key="6">
    <source>
        <dbReference type="PROSITE-ProRule" id="PRU01024"/>
    </source>
</evidence>
<dbReference type="GO" id="GO:0051539">
    <property type="term" value="F:4 iron, 4 sulfur cluster binding"/>
    <property type="evidence" value="ECO:0007669"/>
    <property type="project" value="UniProtKB-KW"/>
</dbReference>
<feature type="binding site" evidence="6">
    <location>
        <position position="327"/>
    </location>
    <ligand>
        <name>S-adenosyl-L-methionine</name>
        <dbReference type="ChEBI" id="CHEBI:59789"/>
    </ligand>
</feature>
<dbReference type="InterPro" id="IPR010280">
    <property type="entry name" value="U5_MeTrfase_fam"/>
</dbReference>
<dbReference type="RefSeq" id="WP_057840164.1">
    <property type="nucleotide sequence ID" value="NZ_LLXZ01000211.1"/>
</dbReference>
<evidence type="ECO:0000313" key="9">
    <source>
        <dbReference type="Proteomes" id="UP000050863"/>
    </source>
</evidence>
<dbReference type="PROSITE" id="PS51687">
    <property type="entry name" value="SAM_MT_RNA_M5U"/>
    <property type="match status" value="1"/>
</dbReference>
<accession>A0A0R3KHL2</accession>
<dbReference type="STRING" id="280332.CQ12_30165"/>
<dbReference type="InterPro" id="IPR012340">
    <property type="entry name" value="NA-bd_OB-fold"/>
</dbReference>
<dbReference type="PANTHER" id="PTHR11061">
    <property type="entry name" value="RNA M5U METHYLTRANSFERASE"/>
    <property type="match status" value="1"/>
</dbReference>
<dbReference type="InterPro" id="IPR030390">
    <property type="entry name" value="MeTrfase_TrmA_AS"/>
</dbReference>
<reference evidence="8 9" key="1">
    <citation type="submission" date="2014-03" db="EMBL/GenBank/DDBJ databases">
        <title>Bradyrhizobium valentinum sp. nov., isolated from effective nodules of Lupinus mariae-josephae, a lupine endemic of basic-lime soils in Eastern Spain.</title>
        <authorList>
            <person name="Duran D."/>
            <person name="Rey L."/>
            <person name="Navarro A."/>
            <person name="Busquets A."/>
            <person name="Imperial J."/>
            <person name="Ruiz-Argueso T."/>
        </authorList>
    </citation>
    <scope>NUCLEOTIDE SEQUENCE [LARGE SCALE GENOMIC DNA]</scope>
    <source>
        <strain evidence="8 9">PAC68</strain>
    </source>
</reference>
<evidence type="ECO:0000256" key="7">
    <source>
        <dbReference type="PROSITE-ProRule" id="PRU10015"/>
    </source>
</evidence>
<sequence>MSGGGNVYVPYTLGGETVAVGPVPGHHPDRRRLLKVETASPARVAPFCPHFGVCGGCAIQHWDAAPYRAWKRELVVTTLAQAGIDCDVAPLVDAHGAGRRRITLHARMGTHDVLKVGYAAAGSHDIVPIDRCPILDPQLGSAIEAAWAIAEPLIAMGKPLDIQVTATNSGLDVDVRGSGPVSSAMIALLSRIAGQHRLARLTRHGELVLMQTPPVVSMGSAQVVLPPGSFLQATVAGEAALAELVSDHCRRAKHIADLFCGVGPFALRLAAKSRVIALDSDAGAVAALQKAATSTSGLKPVKAEARDLFRRPLMPQELRDFDAVVFDPPRQGAQAQATQLAASKVPTVVAVSCNVTTFARDAKILINGGYRIEGVTPVDQFRHTPHVELVARFRR</sequence>
<protein>
    <submittedName>
        <fullName evidence="8">RNA methyltransferase</fullName>
    </submittedName>
</protein>
<keyword evidence="4 6" id="KW-0949">S-adenosyl-L-methionine</keyword>
<dbReference type="Gene3D" id="2.40.50.140">
    <property type="entry name" value="Nucleic acid-binding proteins"/>
    <property type="match status" value="1"/>
</dbReference>
<dbReference type="Gene3D" id="3.40.50.150">
    <property type="entry name" value="Vaccinia Virus protein VP39"/>
    <property type="match status" value="1"/>
</dbReference>